<evidence type="ECO:0000256" key="1">
    <source>
        <dbReference type="SAM" id="MobiDB-lite"/>
    </source>
</evidence>
<proteinExistence type="predicted"/>
<evidence type="ECO:0000313" key="3">
    <source>
        <dbReference type="EMBL" id="GMS88294.1"/>
    </source>
</evidence>
<protein>
    <recommendedName>
        <fullName evidence="2">RNase NYN domain-containing protein</fullName>
    </recommendedName>
</protein>
<reference evidence="3" key="1">
    <citation type="submission" date="2023-10" db="EMBL/GenBank/DDBJ databases">
        <title>Genome assembly of Pristionchus species.</title>
        <authorList>
            <person name="Yoshida K."/>
            <person name="Sommer R.J."/>
        </authorList>
    </citation>
    <scope>NUCLEOTIDE SEQUENCE</scope>
    <source>
        <strain evidence="3">RS0144</strain>
    </source>
</reference>
<feature type="domain" description="RNase NYN" evidence="2">
    <location>
        <begin position="151"/>
        <end position="264"/>
    </location>
</feature>
<dbReference type="EMBL" id="BTSX01000003">
    <property type="protein sequence ID" value="GMS88294.1"/>
    <property type="molecule type" value="Genomic_DNA"/>
</dbReference>
<evidence type="ECO:0000259" key="2">
    <source>
        <dbReference type="Pfam" id="PF11977"/>
    </source>
</evidence>
<dbReference type="InterPro" id="IPR021869">
    <property type="entry name" value="RNase_Zc3h12_NYN"/>
</dbReference>
<dbReference type="AlphaFoldDB" id="A0AAV5SZE7"/>
<dbReference type="Gene3D" id="3.40.50.11980">
    <property type="match status" value="1"/>
</dbReference>
<feature type="compositionally biased region" description="Basic and acidic residues" evidence="1">
    <location>
        <begin position="1"/>
        <end position="11"/>
    </location>
</feature>
<feature type="non-terminal residue" evidence="3">
    <location>
        <position position="1"/>
    </location>
</feature>
<organism evidence="3 4">
    <name type="scientific">Pristionchus entomophagus</name>
    <dbReference type="NCBI Taxonomy" id="358040"/>
    <lineage>
        <taxon>Eukaryota</taxon>
        <taxon>Metazoa</taxon>
        <taxon>Ecdysozoa</taxon>
        <taxon>Nematoda</taxon>
        <taxon>Chromadorea</taxon>
        <taxon>Rhabditida</taxon>
        <taxon>Rhabditina</taxon>
        <taxon>Diplogasteromorpha</taxon>
        <taxon>Diplogasteroidea</taxon>
        <taxon>Neodiplogasteridae</taxon>
        <taxon>Pristionchus</taxon>
    </lineage>
</organism>
<gene>
    <name evidence="3" type="ORF">PENTCL1PPCAC_10469</name>
</gene>
<comment type="caution">
    <text evidence="3">The sequence shown here is derived from an EMBL/GenBank/DDBJ whole genome shotgun (WGS) entry which is preliminary data.</text>
</comment>
<keyword evidence="4" id="KW-1185">Reference proteome</keyword>
<dbReference type="Proteomes" id="UP001432027">
    <property type="component" value="Unassembled WGS sequence"/>
</dbReference>
<accession>A0AAV5SZE7</accession>
<feature type="compositionally biased region" description="Low complexity" evidence="1">
    <location>
        <begin position="30"/>
        <end position="40"/>
    </location>
</feature>
<feature type="region of interest" description="Disordered" evidence="1">
    <location>
        <begin position="1"/>
        <end position="93"/>
    </location>
</feature>
<name>A0AAV5SZE7_9BILA</name>
<sequence>RMSHSEQHTLSDTDEEAAAEVRARQYEGTSAFAAASSAAAMPPPLEYPSEGEHEYADEVYCEHRPSSDDDFPAYNPADFESEKEEGGNNEGEVEVRPEYAEEEEEFDEASLFNNPENAKVEYVGGYQMDIDDKIVVDDSFLVTTEPGAISRMVVIDAANILHGLTPLMEGNNTPEAGMQKVDAAYILSLVRFFVFKGIECIVVTQHKYEMDNVIDNSFITKTLKDMGLLITMDNTYDDLVLFTVAGEFDAVILSEDQFRDEKAQPGFLTPNVNRALELKVAPIYPRLRGDFLPKEHWGKVSRNGHFVVDHLMRFAGDTDVLRKKFFTTAARGGHRFELVQEKYESWLRRKDQVLKQLEGLLAQIQPIMKTIREDVALLPRGN</sequence>
<dbReference type="Pfam" id="PF11977">
    <property type="entry name" value="RNase_Zc3h12a"/>
    <property type="match status" value="1"/>
</dbReference>
<evidence type="ECO:0000313" key="4">
    <source>
        <dbReference type="Proteomes" id="UP001432027"/>
    </source>
</evidence>
<feature type="compositionally biased region" description="Basic and acidic residues" evidence="1">
    <location>
        <begin position="50"/>
        <end position="67"/>
    </location>
</feature>